<comment type="caution">
    <text evidence="3">The sequence shown here is derived from an EMBL/GenBank/DDBJ whole genome shotgun (WGS) entry which is preliminary data.</text>
</comment>
<dbReference type="InterPro" id="IPR000971">
    <property type="entry name" value="Globin"/>
</dbReference>
<dbReference type="Gene3D" id="1.10.490.10">
    <property type="entry name" value="Globins"/>
    <property type="match status" value="1"/>
</dbReference>
<dbReference type="GO" id="GO:0019825">
    <property type="term" value="F:oxygen binding"/>
    <property type="evidence" value="ECO:0007669"/>
    <property type="project" value="InterPro"/>
</dbReference>
<dbReference type="EMBL" id="QMFY01000013">
    <property type="protein sequence ID" value="RAV99089.1"/>
    <property type="molecule type" value="Genomic_DNA"/>
</dbReference>
<dbReference type="GO" id="GO:0071500">
    <property type="term" value="P:cellular response to nitrosative stress"/>
    <property type="evidence" value="ECO:0007669"/>
    <property type="project" value="TreeGrafter"/>
</dbReference>
<protein>
    <submittedName>
        <fullName evidence="3">Hemin receptor</fullName>
    </submittedName>
</protein>
<dbReference type="PRINTS" id="PR00188">
    <property type="entry name" value="PLANTGLOBIN"/>
</dbReference>
<keyword evidence="3" id="KW-0675">Receptor</keyword>
<evidence type="ECO:0000259" key="2">
    <source>
        <dbReference type="PROSITE" id="PS01033"/>
    </source>
</evidence>
<keyword evidence="1" id="KW-0349">Heme</keyword>
<dbReference type="SUPFAM" id="SSF46458">
    <property type="entry name" value="Globin-like"/>
    <property type="match status" value="1"/>
</dbReference>
<dbReference type="GO" id="GO:0046210">
    <property type="term" value="P:nitric oxide catabolic process"/>
    <property type="evidence" value="ECO:0007669"/>
    <property type="project" value="TreeGrafter"/>
</dbReference>
<keyword evidence="1" id="KW-0561">Oxygen transport</keyword>
<keyword evidence="4" id="KW-1185">Reference proteome</keyword>
<keyword evidence="1" id="KW-0813">Transport</keyword>
<dbReference type="OrthoDB" id="9801223at2"/>
<evidence type="ECO:0000313" key="4">
    <source>
        <dbReference type="Proteomes" id="UP000251889"/>
    </source>
</evidence>
<dbReference type="GO" id="GO:0008941">
    <property type="term" value="F:nitric oxide dioxygenase NAD(P)H activity"/>
    <property type="evidence" value="ECO:0007669"/>
    <property type="project" value="TreeGrafter"/>
</dbReference>
<keyword evidence="1" id="KW-0408">Iron</keyword>
<feature type="domain" description="Globin" evidence="2">
    <location>
        <begin position="1"/>
        <end position="134"/>
    </location>
</feature>
<dbReference type="PROSITE" id="PS01033">
    <property type="entry name" value="GLOBIN"/>
    <property type="match status" value="1"/>
</dbReference>
<dbReference type="PANTHER" id="PTHR43396">
    <property type="entry name" value="FLAVOHEMOPROTEIN"/>
    <property type="match status" value="1"/>
</dbReference>
<dbReference type="GO" id="GO:0071949">
    <property type="term" value="F:FAD binding"/>
    <property type="evidence" value="ECO:0007669"/>
    <property type="project" value="TreeGrafter"/>
</dbReference>
<evidence type="ECO:0000313" key="3">
    <source>
        <dbReference type="EMBL" id="RAV99089.1"/>
    </source>
</evidence>
<dbReference type="AlphaFoldDB" id="A0A364XZ55"/>
<dbReference type="Pfam" id="PF00042">
    <property type="entry name" value="Globin"/>
    <property type="match status" value="1"/>
</dbReference>
<dbReference type="Proteomes" id="UP000251889">
    <property type="component" value="Unassembled WGS sequence"/>
</dbReference>
<organism evidence="3 4">
    <name type="scientific">Pseudochryseolinea flava</name>
    <dbReference type="NCBI Taxonomy" id="2059302"/>
    <lineage>
        <taxon>Bacteria</taxon>
        <taxon>Pseudomonadati</taxon>
        <taxon>Bacteroidota</taxon>
        <taxon>Cytophagia</taxon>
        <taxon>Cytophagales</taxon>
        <taxon>Fulvivirgaceae</taxon>
        <taxon>Pseudochryseolinea</taxon>
    </lineage>
</organism>
<name>A0A364XZ55_9BACT</name>
<dbReference type="PANTHER" id="PTHR43396:SF6">
    <property type="entry name" value="ABL201WP"/>
    <property type="match status" value="1"/>
</dbReference>
<gene>
    <name evidence="3" type="ORF">DQQ10_21070</name>
</gene>
<sequence>MTERQILLVKNSWSYVIVKSEEAGQLFYHRLFEIAPELKSLFKSEPKGQSRKLINMVTLMVSKLQKLDEIQGEIKSLATRHHKYGVDPAYYRIVGAAFLWTLQQGLKDKWNEELEEAWVDMYAVISNAMIKNQQAVAA</sequence>
<dbReference type="InterPro" id="IPR009050">
    <property type="entry name" value="Globin-like_sf"/>
</dbReference>
<dbReference type="GO" id="GO:0020037">
    <property type="term" value="F:heme binding"/>
    <property type="evidence" value="ECO:0007669"/>
    <property type="project" value="InterPro"/>
</dbReference>
<dbReference type="InterPro" id="IPR012292">
    <property type="entry name" value="Globin/Proto"/>
</dbReference>
<proteinExistence type="inferred from homology"/>
<accession>A0A364XZ55</accession>
<reference evidence="3 4" key="1">
    <citation type="submission" date="2018-06" db="EMBL/GenBank/DDBJ databases">
        <title>Chryseolinea flavus sp. nov., a member of the phylum Bacteroidetes isolated from soil.</title>
        <authorList>
            <person name="Li Y."/>
            <person name="Wang J."/>
        </authorList>
    </citation>
    <scope>NUCLEOTIDE SEQUENCE [LARGE SCALE GENOMIC DNA]</scope>
    <source>
        <strain evidence="3 4">SDU1-6</strain>
    </source>
</reference>
<evidence type="ECO:0000256" key="1">
    <source>
        <dbReference type="RuleBase" id="RU000356"/>
    </source>
</evidence>
<dbReference type="GO" id="GO:0005344">
    <property type="term" value="F:oxygen carrier activity"/>
    <property type="evidence" value="ECO:0007669"/>
    <property type="project" value="UniProtKB-KW"/>
</dbReference>
<comment type="similarity">
    <text evidence="1">Belongs to the globin family.</text>
</comment>
<dbReference type="RefSeq" id="WP_112748902.1">
    <property type="nucleotide sequence ID" value="NZ_QMFY01000013.1"/>
</dbReference>
<keyword evidence="1" id="KW-0479">Metal-binding</keyword>